<evidence type="ECO:0000256" key="1">
    <source>
        <dbReference type="SAM" id="SignalP"/>
    </source>
</evidence>
<dbReference type="Gene3D" id="2.60.120.260">
    <property type="entry name" value="Galactose-binding domain-like"/>
    <property type="match status" value="1"/>
</dbReference>
<organism evidence="2">
    <name type="scientific">Achlya hypogyna</name>
    <name type="common">Oomycete</name>
    <name type="synonym">Protoachlya hypogyna</name>
    <dbReference type="NCBI Taxonomy" id="1202772"/>
    <lineage>
        <taxon>Eukaryota</taxon>
        <taxon>Sar</taxon>
        <taxon>Stramenopiles</taxon>
        <taxon>Oomycota</taxon>
        <taxon>Saprolegniomycetes</taxon>
        <taxon>Saprolegniales</taxon>
        <taxon>Achlyaceae</taxon>
        <taxon>Achlya</taxon>
    </lineage>
</organism>
<feature type="signal peptide" evidence="1">
    <location>
        <begin position="1"/>
        <end position="21"/>
    </location>
</feature>
<protein>
    <submittedName>
        <fullName evidence="2">Secreted protein</fullName>
    </submittedName>
</protein>
<accession>A0A0A7CNX4</accession>
<evidence type="ECO:0000313" key="2">
    <source>
        <dbReference type="EMBL" id="AIG56124.1"/>
    </source>
</evidence>
<dbReference type="AlphaFoldDB" id="A0A0A7CNX4"/>
<feature type="chain" id="PRO_5002037109" evidence="1">
    <location>
        <begin position="22"/>
        <end position="1065"/>
    </location>
</feature>
<dbReference type="Pfam" id="PF21471">
    <property type="entry name" value="Reelin_subrepeat-B"/>
    <property type="match status" value="1"/>
</dbReference>
<reference evidence="2" key="1">
    <citation type="journal article" date="2014" name="Genome Biol. Evol.">
        <title>The secreted proteins of Achlya hypogyna and Thraustotheca clavata identify the ancestral oomycete secretome and reveal gene acquisitions by horizontal gene transfer.</title>
        <authorList>
            <person name="Misner I."/>
            <person name="Blouin N."/>
            <person name="Leonard G."/>
            <person name="Richards T.A."/>
            <person name="Lane C.E."/>
        </authorList>
    </citation>
    <scope>NUCLEOTIDE SEQUENCE</scope>
    <source>
        <strain evidence="2">ATCC 48635</strain>
    </source>
</reference>
<name>A0A0A7CNX4_ACHHY</name>
<dbReference type="EMBL" id="KM038663">
    <property type="protein sequence ID" value="AIG56124.1"/>
    <property type="molecule type" value="Genomic_DNA"/>
</dbReference>
<keyword evidence="1" id="KW-0732">Signal</keyword>
<dbReference type="InterPro" id="IPR049419">
    <property type="entry name" value="Reelin_subrepeat-B"/>
</dbReference>
<proteinExistence type="predicted"/>
<sequence>MISRGVVRLASLLLAGATAVAQPSYSIVSPSILTPPSLASFPFLPPVLVQGEVLANLIVTAAAPMQMALNVTAVTDANASFVMVPPMIDCRSAAQQSFSLQVTSTSASVGNYTLTFYAVATGGVVYSTSVLVVPPPPTAAVTEPAWTGMTIFNDSFDAQAFGSVPNASMSIWQSVQQGFVSDTCTKATGNALYFTHLSERSAATSPLDLRGLDLQLSFSYVYGFRPNQTYDRTGNNTLSCVRPNPTSPFSVEFQALNESAWQVALQVPVPPTPTAALQLVRLPLPPAASSTASSFRWIQHNQTSGRVGAIRGTRYQWQYRNLFDHWAIDDVLLVGRVQAPAVTASAVVAVDTTTVTLVMNATQGVVLTTVGDGAHPFPVCNFSRLPPPSNASVVLTTTSVIHAVTCLAPNQQSYGYRSPRYYIQSPPPTINSAPTPDGYFNVTIMLPRPNMTLRFTFGDGTAAPSCTRGAAVVLSGNASVTSLEIRSNGVLQVVACQAGLLGSRIVRPVPFVVQPPPPIYTWNNPSNVSTTALFNVTLTAPQANTSLISVIVDAADTTTLPRCPTVPIGVVNATYSVQLRPREVLRAVTCCVTTICDESPVATFGPVVASAAPPTLSSQCSTTAMVTALVMLVSGTTTGIVRYAVNSNAVDCTALGSTYEASAPLAVTKPVSGTPVIVTAITCVPGLQPSAPLVATVPVLHCCANALRFPSADPALDCSAMLLFRDEFVDCNTSQWTPWTTQFGGVTVNGGVHASNVQCSFDPTLNLSVLELSAHGDGYARSSPLGVTIAANGSVVPRAATSLFSGWALPGSPPFFPCNPRVSPCAARRVGASVSTVAQWPAGSTSRSVLPGLTRLVWLVASFLIQPCTAFGTSSDVWLQNLSQLMADVATVGTSYVGYADLWRASLAQERAPPPFPDVVYVPLRTDTKYHRVFIQWNGTEGRANVYRDGQLVGKARQLPATVATALTANLWFPNAWAGLPTFDTCTTRIADVQVVQLEAAAGRWCDWEGVDVPCAATSDCTAWTTAHCLMPLAVAVCQNAVCRFQMDPTFGSPEVKARNMFHST</sequence>